<organism evidence="3 4">
    <name type="scientific">Catenulispora yoronensis</name>
    <dbReference type="NCBI Taxonomy" id="450799"/>
    <lineage>
        <taxon>Bacteria</taxon>
        <taxon>Bacillati</taxon>
        <taxon>Actinomycetota</taxon>
        <taxon>Actinomycetes</taxon>
        <taxon>Catenulisporales</taxon>
        <taxon>Catenulisporaceae</taxon>
        <taxon>Catenulispora</taxon>
    </lineage>
</organism>
<dbReference type="Proteomes" id="UP001500751">
    <property type="component" value="Unassembled WGS sequence"/>
</dbReference>
<dbReference type="SUPFAM" id="SSF82171">
    <property type="entry name" value="DPP6 N-terminal domain-like"/>
    <property type="match status" value="1"/>
</dbReference>
<dbReference type="Pfam" id="PF00326">
    <property type="entry name" value="Peptidase_S9"/>
    <property type="match status" value="1"/>
</dbReference>
<dbReference type="Gene3D" id="3.40.50.1820">
    <property type="entry name" value="alpha/beta hydrolase"/>
    <property type="match status" value="1"/>
</dbReference>
<feature type="domain" description="Peptidase S9 prolyl oligopeptidase catalytic" evidence="2">
    <location>
        <begin position="466"/>
        <end position="671"/>
    </location>
</feature>
<proteinExistence type="predicted"/>
<dbReference type="InterPro" id="IPR001375">
    <property type="entry name" value="Peptidase_S9_cat"/>
</dbReference>
<dbReference type="RefSeq" id="WP_344669843.1">
    <property type="nucleotide sequence ID" value="NZ_BAAAQN010000052.1"/>
</dbReference>
<sequence>MRESEPELAAELLVDRAIPGMAALSPDGARIAYLVSEAAADGERHTGLWTVRTDGATPPTLLTLLAGRLVRTGGLRWSADGRSVFCLSDGRLLRIRLEQPGSGAAVAAPEPIATHEGGIVALVPFADGRRLALITGGEPDAGRLRRAGEGDDAYVWGTQVPGNRLWIFDLADASWTPVAAFDRRHVTAVAVRPDDAAIAVVSRECALEDPGVFTGRLNVVSLADTAPFATAVAPALAPAPAPVPALDLGPVGVDAMAPAWWRVAGRWHVAYIAAPLGRPVGYGIFDVDVPTGLYADERSSFPRRHHDLTPGTAACPLELVQTDGSHLLALFAEGLDSLVYRLDGNLSLRCLIARTGHLESLTVNARGDTIAALASSGTQPVEVHAGPANGPLRPLTRMQHAFDRIVWGTQQRVVHRAADGLEIEGVLVLPPHTTSAAGPFPLITLIHGGPYARHVDAAAFQEQPCPQWLAAAGYAVFLPNPRGSLGRGRAFAQTVLGAVGTVEWTDILSGVDALIADGTADPDRLAVMGWGHGGYLAAWAITQTRRFRAAIIGAGISSWPLQVAGGDLGTRDGILAGASGWDENELSARPPSPPNSPITHACRIRTPALLLHGEDDADVPLSQSLYLHRALRHYGVDHELVVYPREGHDIRERAHQLDVMRRCVAWLDRRLPVRNFTEQARSRERDNA</sequence>
<dbReference type="EMBL" id="BAAAQN010000052">
    <property type="protein sequence ID" value="GAA2051657.1"/>
    <property type="molecule type" value="Genomic_DNA"/>
</dbReference>
<dbReference type="PANTHER" id="PTHR42776">
    <property type="entry name" value="SERINE PEPTIDASE S9 FAMILY MEMBER"/>
    <property type="match status" value="1"/>
</dbReference>
<dbReference type="InterPro" id="IPR011042">
    <property type="entry name" value="6-blade_b-propeller_TolB-like"/>
</dbReference>
<accession>A0ABP5GMU0</accession>
<keyword evidence="4" id="KW-1185">Reference proteome</keyword>
<name>A0ABP5GMU0_9ACTN</name>
<evidence type="ECO:0000313" key="3">
    <source>
        <dbReference type="EMBL" id="GAA2051657.1"/>
    </source>
</evidence>
<comment type="caution">
    <text evidence="3">The sequence shown here is derived from an EMBL/GenBank/DDBJ whole genome shotgun (WGS) entry which is preliminary data.</text>
</comment>
<evidence type="ECO:0000256" key="1">
    <source>
        <dbReference type="ARBA" id="ARBA00022801"/>
    </source>
</evidence>
<evidence type="ECO:0000259" key="2">
    <source>
        <dbReference type="Pfam" id="PF00326"/>
    </source>
</evidence>
<reference evidence="4" key="1">
    <citation type="journal article" date="2019" name="Int. J. Syst. Evol. Microbiol.">
        <title>The Global Catalogue of Microorganisms (GCM) 10K type strain sequencing project: providing services to taxonomists for standard genome sequencing and annotation.</title>
        <authorList>
            <consortium name="The Broad Institute Genomics Platform"/>
            <consortium name="The Broad Institute Genome Sequencing Center for Infectious Disease"/>
            <person name="Wu L."/>
            <person name="Ma J."/>
        </authorList>
    </citation>
    <scope>NUCLEOTIDE SEQUENCE [LARGE SCALE GENOMIC DNA]</scope>
    <source>
        <strain evidence="4">JCM 16014</strain>
    </source>
</reference>
<dbReference type="InterPro" id="IPR029058">
    <property type="entry name" value="AB_hydrolase_fold"/>
</dbReference>
<keyword evidence="1" id="KW-0378">Hydrolase</keyword>
<protein>
    <recommendedName>
        <fullName evidence="2">Peptidase S9 prolyl oligopeptidase catalytic domain-containing protein</fullName>
    </recommendedName>
</protein>
<dbReference type="Gene3D" id="2.120.10.30">
    <property type="entry name" value="TolB, C-terminal domain"/>
    <property type="match status" value="1"/>
</dbReference>
<dbReference type="PANTHER" id="PTHR42776:SF27">
    <property type="entry name" value="DIPEPTIDYL PEPTIDASE FAMILY MEMBER 6"/>
    <property type="match status" value="1"/>
</dbReference>
<gene>
    <name evidence="3" type="ORF">GCM10009839_68450</name>
</gene>
<evidence type="ECO:0000313" key="4">
    <source>
        <dbReference type="Proteomes" id="UP001500751"/>
    </source>
</evidence>
<dbReference type="SUPFAM" id="SSF53474">
    <property type="entry name" value="alpha/beta-Hydrolases"/>
    <property type="match status" value="1"/>
</dbReference>